<evidence type="ECO:0000313" key="2">
    <source>
        <dbReference type="EMBL" id="CAK9141148.1"/>
    </source>
</evidence>
<feature type="compositionally biased region" description="Polar residues" evidence="1">
    <location>
        <begin position="40"/>
        <end position="49"/>
    </location>
</feature>
<gene>
    <name evidence="2" type="ORF">ILEXP_LOCUS8678</name>
</gene>
<accession>A0ABC8REQ5</accession>
<reference evidence="2 3" key="1">
    <citation type="submission" date="2024-02" db="EMBL/GenBank/DDBJ databases">
        <authorList>
            <person name="Vignale AGUSTIN F."/>
            <person name="Sosa J E."/>
            <person name="Modenutti C."/>
        </authorList>
    </citation>
    <scope>NUCLEOTIDE SEQUENCE [LARGE SCALE GENOMIC DNA]</scope>
</reference>
<organism evidence="2 3">
    <name type="scientific">Ilex paraguariensis</name>
    <name type="common">yerba mate</name>
    <dbReference type="NCBI Taxonomy" id="185542"/>
    <lineage>
        <taxon>Eukaryota</taxon>
        <taxon>Viridiplantae</taxon>
        <taxon>Streptophyta</taxon>
        <taxon>Embryophyta</taxon>
        <taxon>Tracheophyta</taxon>
        <taxon>Spermatophyta</taxon>
        <taxon>Magnoliopsida</taxon>
        <taxon>eudicotyledons</taxon>
        <taxon>Gunneridae</taxon>
        <taxon>Pentapetalae</taxon>
        <taxon>asterids</taxon>
        <taxon>campanulids</taxon>
        <taxon>Aquifoliales</taxon>
        <taxon>Aquifoliaceae</taxon>
        <taxon>Ilex</taxon>
    </lineage>
</organism>
<protein>
    <submittedName>
        <fullName evidence="2">Uncharacterized protein</fullName>
    </submittedName>
</protein>
<evidence type="ECO:0000256" key="1">
    <source>
        <dbReference type="SAM" id="MobiDB-lite"/>
    </source>
</evidence>
<evidence type="ECO:0000313" key="3">
    <source>
        <dbReference type="Proteomes" id="UP001642360"/>
    </source>
</evidence>
<feature type="non-terminal residue" evidence="2">
    <location>
        <position position="319"/>
    </location>
</feature>
<sequence>METLDMAQKETLVVMYKTIEVDGVIKVMKKGEHSGKDTCTDCTQEGNNSDLERNNPSEDREPINLHDTVEENQVTDKEAIVATMEKRNDQQGGIVLKEDNEMGLYSTKEPLDKGFHSEEDVVGSLECSEVESLNSDNDESLSLIQALEILLFSVDSSSAAALKQFTHYLSAQTDNLQLISFLGLYQQGSANLNTSWTLLCHTLATSMTMEVQLEFASTTMGSMSAGLLGQLQALEILLFSVDSSSAAALKQFTHYLSAQTDNLQLISFLGLYQQGSANLNTSWTLLCHTLATSMTMEGQLEFASTTMGSMSAGLLGQLQ</sequence>
<feature type="region of interest" description="Disordered" evidence="1">
    <location>
        <begin position="32"/>
        <end position="62"/>
    </location>
</feature>
<comment type="caution">
    <text evidence="2">The sequence shown here is derived from an EMBL/GenBank/DDBJ whole genome shotgun (WGS) entry which is preliminary data.</text>
</comment>
<feature type="compositionally biased region" description="Basic and acidic residues" evidence="1">
    <location>
        <begin position="50"/>
        <end position="62"/>
    </location>
</feature>
<dbReference type="Proteomes" id="UP001642360">
    <property type="component" value="Unassembled WGS sequence"/>
</dbReference>
<dbReference type="AlphaFoldDB" id="A0ABC8REQ5"/>
<dbReference type="EMBL" id="CAUOFW020001103">
    <property type="protein sequence ID" value="CAK9141148.1"/>
    <property type="molecule type" value="Genomic_DNA"/>
</dbReference>
<name>A0ABC8REQ5_9AQUA</name>
<proteinExistence type="predicted"/>
<keyword evidence="3" id="KW-1185">Reference proteome</keyword>